<evidence type="ECO:0000256" key="6">
    <source>
        <dbReference type="ARBA" id="ARBA00023157"/>
    </source>
</evidence>
<dbReference type="InterPro" id="IPR007110">
    <property type="entry name" value="Ig-like_dom"/>
</dbReference>
<feature type="domain" description="Ig-like" evidence="9">
    <location>
        <begin position="184"/>
        <end position="275"/>
    </location>
</feature>
<dbReference type="WBParaSite" id="ACAC_0000919401-mRNA-1">
    <property type="protein sequence ID" value="ACAC_0000919401-mRNA-1"/>
    <property type="gene ID" value="ACAC_0000919401"/>
</dbReference>
<dbReference type="InterPro" id="IPR051170">
    <property type="entry name" value="Neural/epithelial_adhesion"/>
</dbReference>
<evidence type="ECO:0000256" key="5">
    <source>
        <dbReference type="ARBA" id="ARBA00023136"/>
    </source>
</evidence>
<sequence length="350" mass="39581">MVNITALLGEDVDFSCKVDNLGRHMVGSLIFRQKDKYDLKSKMGPFNNEWVLTVKNVQESDRGNYSCQVNTDPVLSATAVLDVKVPPVVSRGTPSAVEVREGHNVTLTCKAEGNPTPSVVWRRQDKQIIRYNGATGFGASVFHGSSLHLTKVNRKHMSEYVCVASNGIPPDETWTVKLLVTFAPMIHPKSSSVRAPLGSLARLVCSAESWPRPDVSWDKEGHQIFDSDNYVTTVSGQYHSVHVLEIRRVEKHHYGSYRCTARNDNGIHFADIELCGSYCCSLNLSFERSRIPRIRKPFLEAEPTYLYTNTMHEGEYEFGRISLKFLSLLHFCLCRNLSHPVFFHFSILWL</sequence>
<keyword evidence="4" id="KW-0677">Repeat</keyword>
<dbReference type="SMART" id="SM00408">
    <property type="entry name" value="IGc2"/>
    <property type="match status" value="3"/>
</dbReference>
<keyword evidence="10" id="KW-1185">Reference proteome</keyword>
<dbReference type="Proteomes" id="UP000035642">
    <property type="component" value="Unassembled WGS sequence"/>
</dbReference>
<comment type="subcellular location">
    <subcellularLocation>
        <location evidence="1">Cell membrane</location>
    </subcellularLocation>
</comment>
<dbReference type="FunFam" id="2.60.40.10:FF:000328">
    <property type="entry name" value="CLUMA_CG000981, isoform A"/>
    <property type="match status" value="1"/>
</dbReference>
<dbReference type="FunFam" id="2.60.40.10:FF:000032">
    <property type="entry name" value="palladin isoform X1"/>
    <property type="match status" value="1"/>
</dbReference>
<dbReference type="PANTHER" id="PTHR12231:SF253">
    <property type="entry name" value="DPR-INTERACTING PROTEIN ETA, ISOFORM B-RELATED"/>
    <property type="match status" value="1"/>
</dbReference>
<dbReference type="PROSITE" id="PS50835">
    <property type="entry name" value="IG_LIKE"/>
    <property type="match status" value="3"/>
</dbReference>
<dbReference type="InterPro" id="IPR003599">
    <property type="entry name" value="Ig_sub"/>
</dbReference>
<evidence type="ECO:0000313" key="11">
    <source>
        <dbReference type="WBParaSite" id="ACAC_0000919401-mRNA-1"/>
    </source>
</evidence>
<evidence type="ECO:0000256" key="8">
    <source>
        <dbReference type="ARBA" id="ARBA00023319"/>
    </source>
</evidence>
<dbReference type="Pfam" id="PF13927">
    <property type="entry name" value="Ig_3"/>
    <property type="match status" value="2"/>
</dbReference>
<dbReference type="SMART" id="SM00409">
    <property type="entry name" value="IG"/>
    <property type="match status" value="3"/>
</dbReference>
<dbReference type="AlphaFoldDB" id="A0A0K0DED1"/>
<protein>
    <submittedName>
        <fullName evidence="11">Ig-like domain-containing protein</fullName>
    </submittedName>
</protein>
<dbReference type="SUPFAM" id="SSF48726">
    <property type="entry name" value="Immunoglobulin"/>
    <property type="match status" value="3"/>
</dbReference>
<organism evidence="10 11">
    <name type="scientific">Angiostrongylus cantonensis</name>
    <name type="common">Rat lungworm</name>
    <dbReference type="NCBI Taxonomy" id="6313"/>
    <lineage>
        <taxon>Eukaryota</taxon>
        <taxon>Metazoa</taxon>
        <taxon>Ecdysozoa</taxon>
        <taxon>Nematoda</taxon>
        <taxon>Chromadorea</taxon>
        <taxon>Rhabditida</taxon>
        <taxon>Rhabditina</taxon>
        <taxon>Rhabditomorpha</taxon>
        <taxon>Strongyloidea</taxon>
        <taxon>Metastrongylidae</taxon>
        <taxon>Angiostrongylus</taxon>
    </lineage>
</organism>
<proteinExistence type="predicted"/>
<evidence type="ECO:0000313" key="10">
    <source>
        <dbReference type="Proteomes" id="UP000035642"/>
    </source>
</evidence>
<evidence type="ECO:0000256" key="3">
    <source>
        <dbReference type="ARBA" id="ARBA00022729"/>
    </source>
</evidence>
<evidence type="ECO:0000256" key="1">
    <source>
        <dbReference type="ARBA" id="ARBA00004236"/>
    </source>
</evidence>
<evidence type="ECO:0000259" key="9">
    <source>
        <dbReference type="PROSITE" id="PS50835"/>
    </source>
</evidence>
<name>A0A0K0DED1_ANGCA</name>
<reference evidence="10" key="1">
    <citation type="submission" date="2012-09" db="EMBL/GenBank/DDBJ databases">
        <authorList>
            <person name="Martin A.A."/>
        </authorList>
    </citation>
    <scope>NUCLEOTIDE SEQUENCE</scope>
</reference>
<dbReference type="GO" id="GO:0043005">
    <property type="term" value="C:neuron projection"/>
    <property type="evidence" value="ECO:0007669"/>
    <property type="project" value="TreeGrafter"/>
</dbReference>
<dbReference type="InterPro" id="IPR003598">
    <property type="entry name" value="Ig_sub2"/>
</dbReference>
<keyword evidence="6" id="KW-1015">Disulfide bond</keyword>
<feature type="domain" description="Ig-like" evidence="9">
    <location>
        <begin position="86"/>
        <end position="181"/>
    </location>
</feature>
<evidence type="ECO:0000256" key="4">
    <source>
        <dbReference type="ARBA" id="ARBA00022737"/>
    </source>
</evidence>
<dbReference type="Gene3D" id="2.60.40.10">
    <property type="entry name" value="Immunoglobulins"/>
    <property type="match status" value="3"/>
</dbReference>
<keyword evidence="2" id="KW-1003">Cell membrane</keyword>
<evidence type="ECO:0000256" key="2">
    <source>
        <dbReference type="ARBA" id="ARBA00022475"/>
    </source>
</evidence>
<keyword evidence="7" id="KW-0325">Glycoprotein</keyword>
<accession>A0A0K0DED1</accession>
<feature type="domain" description="Ig-like" evidence="9">
    <location>
        <begin position="1"/>
        <end position="82"/>
    </location>
</feature>
<reference evidence="11" key="2">
    <citation type="submission" date="2017-02" db="UniProtKB">
        <authorList>
            <consortium name="WormBaseParasite"/>
        </authorList>
    </citation>
    <scope>IDENTIFICATION</scope>
</reference>
<keyword evidence="3" id="KW-0732">Signal</keyword>
<evidence type="ECO:0000256" key="7">
    <source>
        <dbReference type="ARBA" id="ARBA00023180"/>
    </source>
</evidence>
<dbReference type="STRING" id="6313.A0A0K0DED1"/>
<keyword evidence="5" id="KW-0472">Membrane</keyword>
<dbReference type="PANTHER" id="PTHR12231">
    <property type="entry name" value="CTX-RELATED TYPE I TRANSMEMBRANE PROTEIN"/>
    <property type="match status" value="1"/>
</dbReference>
<keyword evidence="8" id="KW-0393">Immunoglobulin domain</keyword>
<dbReference type="GO" id="GO:0005886">
    <property type="term" value="C:plasma membrane"/>
    <property type="evidence" value="ECO:0007669"/>
    <property type="project" value="UniProtKB-SubCell"/>
</dbReference>
<dbReference type="InterPro" id="IPR036179">
    <property type="entry name" value="Ig-like_dom_sf"/>
</dbReference>
<dbReference type="InterPro" id="IPR013783">
    <property type="entry name" value="Ig-like_fold"/>
</dbReference>